<sequence>MDTYLFAGLSIFRLVSTSVTLSLKADTNTGMSGTSSSLKRKSSVYDLKIHSSFDSTPTLLRRGAGPERAVVVGGARSLGTAVMVWKGERPALEFLDNLGVGALLIDPQTSNPKISPHPKNLEFALAALSLGFYVQLPCEARDKAVVLPPYLQYSRTFDLRTEYQRWQAHRICRIFTSRALARTKRSDQGSEPSSSWVGPCSMQSRAKSSCIVSLS</sequence>
<gene>
    <name evidence="2" type="ORF">GT037_003433</name>
</gene>
<reference evidence="2" key="2">
    <citation type="submission" date="2020-08" db="EMBL/GenBank/DDBJ databases">
        <title>Draft Genome Sequence of Cumin Blight Pathogen Alternaria burnsii.</title>
        <authorList>
            <person name="Feng Z."/>
        </authorList>
    </citation>
    <scope>NUCLEOTIDE SEQUENCE</scope>
    <source>
        <strain evidence="2">CBS107.38</strain>
    </source>
</reference>
<reference evidence="2" key="1">
    <citation type="submission" date="2020-01" db="EMBL/GenBank/DDBJ databases">
        <authorList>
            <person name="Feng Z.H.Z."/>
        </authorList>
    </citation>
    <scope>NUCLEOTIDE SEQUENCE</scope>
    <source>
        <strain evidence="2">CBS107.38</strain>
    </source>
</reference>
<dbReference type="EMBL" id="JAAABM010000004">
    <property type="protein sequence ID" value="KAF7678052.1"/>
    <property type="molecule type" value="Genomic_DNA"/>
</dbReference>
<feature type="signal peptide" evidence="1">
    <location>
        <begin position="1"/>
        <end position="17"/>
    </location>
</feature>
<evidence type="ECO:0000256" key="1">
    <source>
        <dbReference type="SAM" id="SignalP"/>
    </source>
</evidence>
<feature type="chain" id="PRO_5034517974" evidence="1">
    <location>
        <begin position="18"/>
        <end position="215"/>
    </location>
</feature>
<organism evidence="2 3">
    <name type="scientific">Alternaria burnsii</name>
    <dbReference type="NCBI Taxonomy" id="1187904"/>
    <lineage>
        <taxon>Eukaryota</taxon>
        <taxon>Fungi</taxon>
        <taxon>Dikarya</taxon>
        <taxon>Ascomycota</taxon>
        <taxon>Pezizomycotina</taxon>
        <taxon>Dothideomycetes</taxon>
        <taxon>Pleosporomycetidae</taxon>
        <taxon>Pleosporales</taxon>
        <taxon>Pleosporineae</taxon>
        <taxon>Pleosporaceae</taxon>
        <taxon>Alternaria</taxon>
        <taxon>Alternaria sect. Alternaria</taxon>
    </lineage>
</organism>
<name>A0A8H7EJI0_9PLEO</name>
<evidence type="ECO:0000313" key="2">
    <source>
        <dbReference type="EMBL" id="KAF7678052.1"/>
    </source>
</evidence>
<proteinExistence type="predicted"/>
<protein>
    <submittedName>
        <fullName evidence="2">Asparagine-rich</fullName>
    </submittedName>
</protein>
<accession>A0A8H7EJI0</accession>
<comment type="caution">
    <text evidence="2">The sequence shown here is derived from an EMBL/GenBank/DDBJ whole genome shotgun (WGS) entry which is preliminary data.</text>
</comment>
<dbReference type="Proteomes" id="UP000596902">
    <property type="component" value="Unassembled WGS sequence"/>
</dbReference>
<keyword evidence="1" id="KW-0732">Signal</keyword>
<dbReference type="AlphaFoldDB" id="A0A8H7EJI0"/>
<keyword evidence="3" id="KW-1185">Reference proteome</keyword>
<dbReference type="GeneID" id="62201658"/>
<dbReference type="RefSeq" id="XP_038788187.1">
    <property type="nucleotide sequence ID" value="XM_038928480.1"/>
</dbReference>
<evidence type="ECO:0000313" key="3">
    <source>
        <dbReference type="Proteomes" id="UP000596902"/>
    </source>
</evidence>